<dbReference type="InterPro" id="IPR026444">
    <property type="entry name" value="Secre_tail"/>
</dbReference>
<evidence type="ECO:0000313" key="6">
    <source>
        <dbReference type="Proteomes" id="UP000808349"/>
    </source>
</evidence>
<comment type="caution">
    <text evidence="5">The sequence shown here is derived from an EMBL/GenBank/DDBJ whole genome shotgun (WGS) entry which is preliminary data.</text>
</comment>
<keyword evidence="2" id="KW-0964">Secreted</keyword>
<reference evidence="5 6" key="1">
    <citation type="submission" date="2020-10" db="EMBL/GenBank/DDBJ databases">
        <title>Connecting structure to function with the recovery of over 1000 high-quality activated sludge metagenome-assembled genomes encoding full-length rRNA genes using long-read sequencing.</title>
        <authorList>
            <person name="Singleton C.M."/>
            <person name="Petriglieri F."/>
            <person name="Kristensen J.M."/>
            <person name="Kirkegaard R.H."/>
            <person name="Michaelsen T.Y."/>
            <person name="Andersen M.H."/>
            <person name="Karst S.M."/>
            <person name="Dueholm M.S."/>
            <person name="Nielsen P.H."/>
            <person name="Albertsen M."/>
        </authorList>
    </citation>
    <scope>NUCLEOTIDE SEQUENCE [LARGE SCALE GENOMIC DNA]</scope>
    <source>
        <strain evidence="5">Ribe_18-Q3-R11-54_BAT3C.373</strain>
    </source>
</reference>
<organism evidence="5 6">
    <name type="scientific">Candidatus Defluviibacterium haderslevense</name>
    <dbReference type="NCBI Taxonomy" id="2981993"/>
    <lineage>
        <taxon>Bacteria</taxon>
        <taxon>Pseudomonadati</taxon>
        <taxon>Bacteroidota</taxon>
        <taxon>Saprospiria</taxon>
        <taxon>Saprospirales</taxon>
        <taxon>Saprospiraceae</taxon>
        <taxon>Candidatus Defluviibacterium</taxon>
    </lineage>
</organism>
<keyword evidence="3" id="KW-0732">Signal</keyword>
<dbReference type="NCBIfam" id="TIGR04183">
    <property type="entry name" value="Por_Secre_tail"/>
    <property type="match status" value="1"/>
</dbReference>
<accession>A0A9D7S9Y0</accession>
<proteinExistence type="predicted"/>
<evidence type="ECO:0000313" key="5">
    <source>
        <dbReference type="EMBL" id="MBK9718096.1"/>
    </source>
</evidence>
<dbReference type="GO" id="GO:0005576">
    <property type="term" value="C:extracellular region"/>
    <property type="evidence" value="ECO:0007669"/>
    <property type="project" value="UniProtKB-SubCell"/>
</dbReference>
<dbReference type="InterPro" id="IPR055372">
    <property type="entry name" value="CBM96"/>
</dbReference>
<evidence type="ECO:0000256" key="3">
    <source>
        <dbReference type="ARBA" id="ARBA00022729"/>
    </source>
</evidence>
<dbReference type="Proteomes" id="UP000808349">
    <property type="component" value="Unassembled WGS sequence"/>
</dbReference>
<sequence>MTWSNQPTTTSDKRVAATRTNSYNRQNYVIDVTDLVKDMRDSLNTNYGFMMTLANEAPFKLALFASSENLDESLWPTLVISYEEKLTGVLDPEKLIHIVQTKPNPFNSSFIVDIPESEMNQFQHGIFELFNTEGKLVHSQFVSSHFEVPTFTLPSGSYWYKISLNHETLSSGNLTKQ</sequence>
<evidence type="ECO:0000256" key="1">
    <source>
        <dbReference type="ARBA" id="ARBA00004613"/>
    </source>
</evidence>
<protein>
    <submittedName>
        <fullName evidence="5">T9SS type A sorting domain-containing protein</fullName>
    </submittedName>
</protein>
<dbReference type="Pfam" id="PF24517">
    <property type="entry name" value="CBM96"/>
    <property type="match status" value="1"/>
</dbReference>
<dbReference type="EMBL" id="JADKFW010000007">
    <property type="protein sequence ID" value="MBK9718096.1"/>
    <property type="molecule type" value="Genomic_DNA"/>
</dbReference>
<name>A0A9D7S9Y0_9BACT</name>
<comment type="subcellular location">
    <subcellularLocation>
        <location evidence="1">Secreted</location>
    </subcellularLocation>
</comment>
<gene>
    <name evidence="5" type="ORF">IPO85_11405</name>
</gene>
<evidence type="ECO:0000259" key="4">
    <source>
        <dbReference type="Pfam" id="PF24517"/>
    </source>
</evidence>
<dbReference type="AlphaFoldDB" id="A0A9D7S9Y0"/>
<feature type="domain" description="Carbohydrate-binding module family 96" evidence="4">
    <location>
        <begin position="1"/>
        <end position="81"/>
    </location>
</feature>
<dbReference type="NCBIfam" id="NF033679">
    <property type="entry name" value="DNRLRE_dom"/>
    <property type="match status" value="1"/>
</dbReference>
<evidence type="ECO:0000256" key="2">
    <source>
        <dbReference type="ARBA" id="ARBA00022525"/>
    </source>
</evidence>